<feature type="compositionally biased region" description="Basic and acidic residues" evidence="1">
    <location>
        <begin position="168"/>
        <end position="191"/>
    </location>
</feature>
<comment type="caution">
    <text evidence="2">The sequence shown here is derived from an EMBL/GenBank/DDBJ whole genome shotgun (WGS) entry which is preliminary data.</text>
</comment>
<feature type="compositionally biased region" description="Low complexity" evidence="1">
    <location>
        <begin position="192"/>
        <end position="210"/>
    </location>
</feature>
<feature type="region of interest" description="Disordered" evidence="1">
    <location>
        <begin position="113"/>
        <end position="229"/>
    </location>
</feature>
<gene>
    <name evidence="2" type="ORF">ACH429_10215</name>
</gene>
<organism evidence="2 3">
    <name type="scientific">Streptomyces pathocidini</name>
    <dbReference type="NCBI Taxonomy" id="1650571"/>
    <lineage>
        <taxon>Bacteria</taxon>
        <taxon>Bacillati</taxon>
        <taxon>Actinomycetota</taxon>
        <taxon>Actinomycetes</taxon>
        <taxon>Kitasatosporales</taxon>
        <taxon>Streptomycetaceae</taxon>
        <taxon>Streptomyces</taxon>
    </lineage>
</organism>
<name>A0ABW7UUP4_9ACTN</name>
<dbReference type="RefSeq" id="WP_157859205.1">
    <property type="nucleotide sequence ID" value="NZ_JBIRWE010000003.1"/>
</dbReference>
<evidence type="ECO:0000256" key="1">
    <source>
        <dbReference type="SAM" id="MobiDB-lite"/>
    </source>
</evidence>
<feature type="region of interest" description="Disordered" evidence="1">
    <location>
        <begin position="240"/>
        <end position="259"/>
    </location>
</feature>
<evidence type="ECO:0000313" key="3">
    <source>
        <dbReference type="Proteomes" id="UP001611548"/>
    </source>
</evidence>
<feature type="compositionally biased region" description="Basic and acidic residues" evidence="1">
    <location>
        <begin position="131"/>
        <end position="159"/>
    </location>
</feature>
<evidence type="ECO:0000313" key="2">
    <source>
        <dbReference type="EMBL" id="MFI1964483.1"/>
    </source>
</evidence>
<sequence length="259" mass="26567">MRLPRTAAARRALLVALFLGGLLGLAFLFGGAAHAAESNGSASAEQLLDSGGEAGPQTEKPLVKPSEDTAAASAERTGAVRDTVERTVRPVVARTEQLTRPVGDLVENVTEAADLPVRLPGHEAGAQRPGSGKDRAGERTSGHERGGKAAADAVDRTSDRIAAAFSSRSDRGSVRAEQARQDGTNDDRDGFPARFPQAPAAPSGSASQNAHDGSGPRGGDTHATVATDAPRFGLLAGAIRAASDAPTHERSSEILEFPG</sequence>
<dbReference type="Proteomes" id="UP001611548">
    <property type="component" value="Unassembled WGS sequence"/>
</dbReference>
<dbReference type="EMBL" id="JBIRWE010000003">
    <property type="protein sequence ID" value="MFI1964483.1"/>
    <property type="molecule type" value="Genomic_DNA"/>
</dbReference>
<keyword evidence="3" id="KW-1185">Reference proteome</keyword>
<protein>
    <submittedName>
        <fullName evidence="2">Uncharacterized protein</fullName>
    </submittedName>
</protein>
<reference evidence="2 3" key="1">
    <citation type="submission" date="2024-10" db="EMBL/GenBank/DDBJ databases">
        <title>The Natural Products Discovery Center: Release of the First 8490 Sequenced Strains for Exploring Actinobacteria Biosynthetic Diversity.</title>
        <authorList>
            <person name="Kalkreuter E."/>
            <person name="Kautsar S.A."/>
            <person name="Yang D."/>
            <person name="Bader C.D."/>
            <person name="Teijaro C.N."/>
            <person name="Fluegel L."/>
            <person name="Davis C.M."/>
            <person name="Simpson J.R."/>
            <person name="Lauterbach L."/>
            <person name="Steele A.D."/>
            <person name="Gui C."/>
            <person name="Meng S."/>
            <person name="Li G."/>
            <person name="Viehrig K."/>
            <person name="Ye F."/>
            <person name="Su P."/>
            <person name="Kiefer A.F."/>
            <person name="Nichols A."/>
            <person name="Cepeda A.J."/>
            <person name="Yan W."/>
            <person name="Fan B."/>
            <person name="Jiang Y."/>
            <person name="Adhikari A."/>
            <person name="Zheng C.-J."/>
            <person name="Schuster L."/>
            <person name="Cowan T.M."/>
            <person name="Smanski M.J."/>
            <person name="Chevrette M.G."/>
            <person name="De Carvalho L.P.S."/>
            <person name="Shen B."/>
        </authorList>
    </citation>
    <scope>NUCLEOTIDE SEQUENCE [LARGE SCALE GENOMIC DNA]</scope>
    <source>
        <strain evidence="2 3">NPDC020327</strain>
    </source>
</reference>
<proteinExistence type="predicted"/>
<feature type="region of interest" description="Disordered" evidence="1">
    <location>
        <begin position="43"/>
        <end position="85"/>
    </location>
</feature>
<accession>A0ABW7UUP4</accession>